<gene>
    <name evidence="2" type="ORF">KOI35_00110</name>
</gene>
<feature type="transmembrane region" description="Helical" evidence="1">
    <location>
        <begin position="284"/>
        <end position="303"/>
    </location>
</feature>
<comment type="caution">
    <text evidence="2">The sequence shown here is derived from an EMBL/GenBank/DDBJ whole genome shotgun (WGS) entry which is preliminary data.</text>
</comment>
<feature type="transmembrane region" description="Helical" evidence="1">
    <location>
        <begin position="111"/>
        <end position="127"/>
    </location>
</feature>
<dbReference type="RefSeq" id="WP_215783911.1">
    <property type="nucleotide sequence ID" value="NZ_JAHKKG010000001.1"/>
</dbReference>
<keyword evidence="1" id="KW-0812">Transmembrane</keyword>
<feature type="transmembrane region" description="Helical" evidence="1">
    <location>
        <begin position="186"/>
        <end position="207"/>
    </location>
</feature>
<proteinExistence type="predicted"/>
<organism evidence="2 3">
    <name type="scientific">Paractinoplanes bogorensis</name>
    <dbReference type="NCBI Taxonomy" id="1610840"/>
    <lineage>
        <taxon>Bacteria</taxon>
        <taxon>Bacillati</taxon>
        <taxon>Actinomycetota</taxon>
        <taxon>Actinomycetes</taxon>
        <taxon>Micromonosporales</taxon>
        <taxon>Micromonosporaceae</taxon>
        <taxon>Paractinoplanes</taxon>
    </lineage>
</organism>
<dbReference type="Proteomes" id="UP001519654">
    <property type="component" value="Unassembled WGS sequence"/>
</dbReference>
<keyword evidence="1" id="KW-1133">Transmembrane helix</keyword>
<sequence>MKPEARYRPLLALYPRDFRQEYGDEMLGVLMADPRPGVAQTFDVVRGALAAHLRGLETGRSRAARVVQIFGAMLLFALGVRRVAGVAIRWATGADAGFVPHLPALDWARPVVWGVVLVAGVVGWRWLGAAGAAVGLAAEIVVPFQSYVNAPATVLYAYWIIVASAVVLAATLVAEGGGPMRPRGGWLVAAAGVLLVSQDTFMPYQVWSSGSAALHFAVQLIVMVVAAPALVVAALVRQEPEVRRRLLVWVAPVLITVPLVQWGFGGLIAFNMAHTDVTHYLGPLQWAALVLVPVATFVAVSALDRRVSAGRPRARRAVAVSRRRRPDK</sequence>
<protein>
    <submittedName>
        <fullName evidence="2">Uncharacterized protein</fullName>
    </submittedName>
</protein>
<feature type="transmembrane region" description="Helical" evidence="1">
    <location>
        <begin position="132"/>
        <end position="150"/>
    </location>
</feature>
<feature type="transmembrane region" description="Helical" evidence="1">
    <location>
        <begin position="213"/>
        <end position="234"/>
    </location>
</feature>
<feature type="transmembrane region" description="Helical" evidence="1">
    <location>
        <begin position="246"/>
        <end position="264"/>
    </location>
</feature>
<evidence type="ECO:0000313" key="3">
    <source>
        <dbReference type="Proteomes" id="UP001519654"/>
    </source>
</evidence>
<accession>A0ABS5YES2</accession>
<evidence type="ECO:0000313" key="2">
    <source>
        <dbReference type="EMBL" id="MBU2661899.1"/>
    </source>
</evidence>
<keyword evidence="1" id="KW-0472">Membrane</keyword>
<feature type="transmembrane region" description="Helical" evidence="1">
    <location>
        <begin position="156"/>
        <end position="174"/>
    </location>
</feature>
<evidence type="ECO:0000256" key="1">
    <source>
        <dbReference type="SAM" id="Phobius"/>
    </source>
</evidence>
<reference evidence="2 3" key="1">
    <citation type="submission" date="2021-06" db="EMBL/GenBank/DDBJ databases">
        <title>Actinoplanes lichenicola sp. nov., and Actinoplanes ovalisporus sp. nov., isolated from lichen in Thailand.</title>
        <authorList>
            <person name="Saeng-In P."/>
            <person name="Kanchanasin P."/>
            <person name="Yuki M."/>
            <person name="Kudo T."/>
            <person name="Ohkuma M."/>
            <person name="Phongsopitanun W."/>
            <person name="Tanasupawat S."/>
        </authorList>
    </citation>
    <scope>NUCLEOTIDE SEQUENCE [LARGE SCALE GENOMIC DNA]</scope>
    <source>
        <strain evidence="2 3">NBRC 110975</strain>
    </source>
</reference>
<feature type="transmembrane region" description="Helical" evidence="1">
    <location>
        <begin position="69"/>
        <end position="91"/>
    </location>
</feature>
<name>A0ABS5YES2_9ACTN</name>
<keyword evidence="3" id="KW-1185">Reference proteome</keyword>
<dbReference type="EMBL" id="JAHKKG010000001">
    <property type="protein sequence ID" value="MBU2661899.1"/>
    <property type="molecule type" value="Genomic_DNA"/>
</dbReference>